<comment type="caution">
    <text evidence="1">The sequence shown here is derived from an EMBL/GenBank/DDBJ whole genome shotgun (WGS) entry which is preliminary data.</text>
</comment>
<sequence>MSDATTAFDPTHWTPIIEGAFFARLRETTDRPVEELVRDRLAAVDTRFAPLVANPMDAANARFTALAVAAYDVLKPGHGPTAAAAIVEDCLNSPLRADILAGTRGMLDHAGDAFTALVDASRDRERSYFGPSFHFERPLDDQQTYILDVRRCLFHELLVAAGRAHLQPILCRFDLNWADAIDPARHHLRFVRPVTYATGPTCRMLFTREEPSS</sequence>
<dbReference type="RefSeq" id="WP_378069474.1">
    <property type="nucleotide sequence ID" value="NZ_JBHSBL010000019.1"/>
</dbReference>
<dbReference type="Proteomes" id="UP001595867">
    <property type="component" value="Unassembled WGS sequence"/>
</dbReference>
<proteinExistence type="predicted"/>
<accession>A0ABV8IXW7</accession>
<organism evidence="1 2">
    <name type="scientific">Actinoplanes subglobosus</name>
    <dbReference type="NCBI Taxonomy" id="1547892"/>
    <lineage>
        <taxon>Bacteria</taxon>
        <taxon>Bacillati</taxon>
        <taxon>Actinomycetota</taxon>
        <taxon>Actinomycetes</taxon>
        <taxon>Micromonosporales</taxon>
        <taxon>Micromonosporaceae</taxon>
        <taxon>Actinoplanes</taxon>
    </lineage>
</organism>
<dbReference type="EMBL" id="JBHSBL010000019">
    <property type="protein sequence ID" value="MFC4068581.1"/>
    <property type="molecule type" value="Genomic_DNA"/>
</dbReference>
<evidence type="ECO:0000313" key="2">
    <source>
        <dbReference type="Proteomes" id="UP001595867"/>
    </source>
</evidence>
<dbReference type="Pfam" id="PF14196">
    <property type="entry name" value="ATC_hydrolase"/>
    <property type="match status" value="1"/>
</dbReference>
<dbReference type="InterPro" id="IPR026002">
    <property type="entry name" value="ATC_hydrolase-like"/>
</dbReference>
<protein>
    <submittedName>
        <fullName evidence="1">L-2-amino-thiazoline-4-carboxylic acid hydrolase</fullName>
    </submittedName>
</protein>
<reference evidence="2" key="1">
    <citation type="journal article" date="2019" name="Int. J. Syst. Evol. Microbiol.">
        <title>The Global Catalogue of Microorganisms (GCM) 10K type strain sequencing project: providing services to taxonomists for standard genome sequencing and annotation.</title>
        <authorList>
            <consortium name="The Broad Institute Genomics Platform"/>
            <consortium name="The Broad Institute Genome Sequencing Center for Infectious Disease"/>
            <person name="Wu L."/>
            <person name="Ma J."/>
        </authorList>
    </citation>
    <scope>NUCLEOTIDE SEQUENCE [LARGE SCALE GENOMIC DNA]</scope>
    <source>
        <strain evidence="2">TBRC 5832</strain>
    </source>
</reference>
<gene>
    <name evidence="1" type="ORF">ACFO0C_26940</name>
</gene>
<keyword evidence="2" id="KW-1185">Reference proteome</keyword>
<evidence type="ECO:0000313" key="1">
    <source>
        <dbReference type="EMBL" id="MFC4068581.1"/>
    </source>
</evidence>
<keyword evidence="1" id="KW-0378">Hydrolase</keyword>
<name>A0ABV8IXW7_9ACTN</name>
<dbReference type="GO" id="GO:0016787">
    <property type="term" value="F:hydrolase activity"/>
    <property type="evidence" value="ECO:0007669"/>
    <property type="project" value="UniProtKB-KW"/>
</dbReference>